<reference evidence="6 7" key="1">
    <citation type="submission" date="2024-06" db="EMBL/GenBank/DDBJ databases">
        <title>Genomic Encyclopedia of Type Strains, Phase IV (KMG-IV): sequencing the most valuable type-strain genomes for metagenomic binning, comparative biology and taxonomic classification.</title>
        <authorList>
            <person name="Goeker M."/>
        </authorList>
    </citation>
    <scope>NUCLEOTIDE SEQUENCE [LARGE SCALE GENOMIC DNA]</scope>
    <source>
        <strain evidence="6 7">DSM 21460</strain>
    </source>
</reference>
<evidence type="ECO:0000313" key="7">
    <source>
        <dbReference type="Proteomes" id="UP001549162"/>
    </source>
</evidence>
<dbReference type="PANTHER" id="PTHR36438">
    <property type="entry name" value="IRON-SULFUR CLUSTER REPAIR PROTEIN YTFE"/>
    <property type="match status" value="1"/>
</dbReference>
<dbReference type="InterPro" id="IPR012312">
    <property type="entry name" value="Hemerythrin-like"/>
</dbReference>
<dbReference type="RefSeq" id="WP_354368721.1">
    <property type="nucleotide sequence ID" value="NZ_JBEPMA010000010.1"/>
</dbReference>
<dbReference type="Pfam" id="PF01814">
    <property type="entry name" value="Hemerythrin"/>
    <property type="match status" value="1"/>
</dbReference>
<keyword evidence="2" id="KW-0963">Cytoplasm</keyword>
<keyword evidence="4" id="KW-0408">Iron</keyword>
<keyword evidence="7" id="KW-1185">Reference proteome</keyword>
<comment type="subcellular location">
    <subcellularLocation>
        <location evidence="1">Cytoplasm</location>
    </subcellularLocation>
</comment>
<evidence type="ECO:0000256" key="2">
    <source>
        <dbReference type="ARBA" id="ARBA00022490"/>
    </source>
</evidence>
<evidence type="ECO:0000256" key="3">
    <source>
        <dbReference type="ARBA" id="ARBA00022723"/>
    </source>
</evidence>
<sequence length="211" mass="25043">MLRKDMTVEEAVMENKDVMPKLADMGIDYNLVAMENLNDALGEKNIDFDRFVEEIEGPNIYKEVEQFRDKSIEEIIKHIVTVIHPYELDMVEQIDSGFRKTIKKYYKERGEQLFVIYEIVLLIKAELVSHFSSEEEFEFKEALKGKEVDFENLIAEHEKTIGLFDRIKVLTHSYNLNTEISEIKELEDKMKTLDTHMRKHIYLENEILFKK</sequence>
<evidence type="ECO:0000313" key="6">
    <source>
        <dbReference type="EMBL" id="MET3617877.1"/>
    </source>
</evidence>
<evidence type="ECO:0000259" key="5">
    <source>
        <dbReference type="Pfam" id="PF01814"/>
    </source>
</evidence>
<evidence type="ECO:0000256" key="4">
    <source>
        <dbReference type="ARBA" id="ARBA00023004"/>
    </source>
</evidence>
<comment type="caution">
    <text evidence="6">The sequence shown here is derived from an EMBL/GenBank/DDBJ whole genome shotgun (WGS) entry which is preliminary data.</text>
</comment>
<dbReference type="InterPro" id="IPR019903">
    <property type="entry name" value="RIC_family"/>
</dbReference>
<feature type="domain" description="Hemerythrin-like" evidence="5">
    <location>
        <begin position="110"/>
        <end position="210"/>
    </location>
</feature>
<proteinExistence type="predicted"/>
<evidence type="ECO:0000256" key="1">
    <source>
        <dbReference type="ARBA" id="ARBA00004496"/>
    </source>
</evidence>
<name>A0ABV2JAR5_9FIRM</name>
<dbReference type="Proteomes" id="UP001549162">
    <property type="component" value="Unassembled WGS sequence"/>
</dbReference>
<dbReference type="EMBL" id="JBEPMA010000010">
    <property type="protein sequence ID" value="MET3617877.1"/>
    <property type="molecule type" value="Genomic_DNA"/>
</dbReference>
<keyword evidence="3" id="KW-0479">Metal-binding</keyword>
<dbReference type="Gene3D" id="1.20.120.520">
    <property type="entry name" value="nmb1532 protein domain like"/>
    <property type="match status" value="1"/>
</dbReference>
<accession>A0ABV2JAR5</accession>
<dbReference type="PANTHER" id="PTHR36438:SF1">
    <property type="entry name" value="IRON-SULFUR CLUSTER REPAIR PROTEIN YTFE"/>
    <property type="match status" value="1"/>
</dbReference>
<gene>
    <name evidence="6" type="ORF">ABID14_001512</name>
</gene>
<protein>
    <submittedName>
        <fullName evidence="6">Iron-sulfur cluster repair protein YtfE (RIC family)</fullName>
    </submittedName>
</protein>
<organism evidence="6 7">
    <name type="scientific">Peptoniphilus olsenii</name>
    <dbReference type="NCBI Taxonomy" id="411570"/>
    <lineage>
        <taxon>Bacteria</taxon>
        <taxon>Bacillati</taxon>
        <taxon>Bacillota</taxon>
        <taxon>Tissierellia</taxon>
        <taxon>Tissierellales</taxon>
        <taxon>Peptoniphilaceae</taxon>
        <taxon>Peptoniphilus</taxon>
    </lineage>
</organism>